<sequence>MIKRIGIFGVILMCFLFLSYVPPIFRSQELPESTQVEKTASLDAVDDELSADYYAEFVGQPIKDVIQVLGEPTDVVDYNESRQAMTFGESQADFLQADIDDYGNVASLFVAGEDIPDGQFKIGMTLADIGNGLTLQDQFEVNFENQVFEIELSGNDLNTKPLVRFDNGSFAMAHLDQMSGRVLGISYYSKEMFLNNLPYRLINDSRLKRPLVIQDSSELRAYQERHLSQLLSVMSERQEQSPAILNQEMSDVADQLLTVLIKKLPEVIKDDAVLTEWQDLRNQVVSQSFLTLDSDAIHRLLELADTSIVNQDDFEVLAVTPTDNLNLLLMGLYGGEFGQQQLFDLSGKSVGIAISEGMLVLVFESNQR</sequence>
<dbReference type="AlphaFoldDB" id="A0A6G8AMW3"/>
<organism evidence="2 3">
    <name type="scientific">Vagococcus coleopterorum</name>
    <dbReference type="NCBI Taxonomy" id="2714946"/>
    <lineage>
        <taxon>Bacteria</taxon>
        <taxon>Bacillati</taxon>
        <taxon>Bacillota</taxon>
        <taxon>Bacilli</taxon>
        <taxon>Lactobacillales</taxon>
        <taxon>Enterococcaceae</taxon>
        <taxon>Vagococcus</taxon>
    </lineage>
</organism>
<accession>A0A6G8AMW3</accession>
<gene>
    <name evidence="2" type="ORF">G7081_04280</name>
</gene>
<dbReference type="Proteomes" id="UP000500890">
    <property type="component" value="Chromosome"/>
</dbReference>
<feature type="domain" description="CAP-associated" evidence="1">
    <location>
        <begin position="59"/>
        <end position="199"/>
    </location>
</feature>
<dbReference type="InterPro" id="IPR035940">
    <property type="entry name" value="CAP_sf"/>
</dbReference>
<dbReference type="Gene3D" id="3.40.33.10">
    <property type="entry name" value="CAP"/>
    <property type="match status" value="1"/>
</dbReference>
<dbReference type="KEGG" id="vah:G7081_04280"/>
<evidence type="ECO:0000313" key="3">
    <source>
        <dbReference type="Proteomes" id="UP000500890"/>
    </source>
</evidence>
<dbReference type="EMBL" id="CP049886">
    <property type="protein sequence ID" value="QIL46336.1"/>
    <property type="molecule type" value="Genomic_DNA"/>
</dbReference>
<reference evidence="2 3" key="1">
    <citation type="submission" date="2020-03" db="EMBL/GenBank/DDBJ databases">
        <title>Vagococcus sp. nov., isolated from beetles.</title>
        <authorList>
            <person name="Hyun D.-W."/>
            <person name="Bae J.-W."/>
        </authorList>
    </citation>
    <scope>NUCLEOTIDE SEQUENCE [LARGE SCALE GENOMIC DNA]</scope>
    <source>
        <strain evidence="2 3">HDW17A</strain>
    </source>
</reference>
<evidence type="ECO:0000259" key="1">
    <source>
        <dbReference type="Pfam" id="PF14504"/>
    </source>
</evidence>
<name>A0A6G8AMW3_9ENTE</name>
<dbReference type="InterPro" id="IPR029410">
    <property type="entry name" value="CAP_assoc"/>
</dbReference>
<protein>
    <recommendedName>
        <fullName evidence="1">CAP-associated domain-containing protein</fullName>
    </recommendedName>
</protein>
<proteinExistence type="predicted"/>
<keyword evidence="3" id="KW-1185">Reference proteome</keyword>
<dbReference type="RefSeq" id="WP_166007712.1">
    <property type="nucleotide sequence ID" value="NZ_CP049886.1"/>
</dbReference>
<evidence type="ECO:0000313" key="2">
    <source>
        <dbReference type="EMBL" id="QIL46336.1"/>
    </source>
</evidence>
<dbReference type="Pfam" id="PF14504">
    <property type="entry name" value="CAP_assoc_N"/>
    <property type="match status" value="1"/>
</dbReference>